<feature type="domain" description="Response regulatory" evidence="8">
    <location>
        <begin position="11"/>
        <end position="127"/>
    </location>
</feature>
<dbReference type="CDD" id="cd17535">
    <property type="entry name" value="REC_NarL-like"/>
    <property type="match status" value="1"/>
</dbReference>
<dbReference type="PROSITE" id="PS00622">
    <property type="entry name" value="HTH_LUXR_1"/>
    <property type="match status" value="1"/>
</dbReference>
<dbReference type="SMART" id="SM00448">
    <property type="entry name" value="REC"/>
    <property type="match status" value="1"/>
</dbReference>
<name>A0ABU0R5T9_9MICO</name>
<feature type="region of interest" description="Disordered" evidence="6">
    <location>
        <begin position="223"/>
        <end position="242"/>
    </location>
</feature>
<dbReference type="InterPro" id="IPR011006">
    <property type="entry name" value="CheY-like_superfamily"/>
</dbReference>
<dbReference type="InterPro" id="IPR058245">
    <property type="entry name" value="NreC/VraR/RcsB-like_REC"/>
</dbReference>
<keyword evidence="1 5" id="KW-0597">Phosphoprotein</keyword>
<evidence type="ECO:0000256" key="6">
    <source>
        <dbReference type="SAM" id="MobiDB-lite"/>
    </source>
</evidence>
<evidence type="ECO:0000256" key="2">
    <source>
        <dbReference type="ARBA" id="ARBA00023015"/>
    </source>
</evidence>
<proteinExistence type="predicted"/>
<evidence type="ECO:0000256" key="4">
    <source>
        <dbReference type="ARBA" id="ARBA00023163"/>
    </source>
</evidence>
<organism evidence="9 10">
    <name type="scientific">Agromyces ramosus</name>
    <dbReference type="NCBI Taxonomy" id="33879"/>
    <lineage>
        <taxon>Bacteria</taxon>
        <taxon>Bacillati</taxon>
        <taxon>Actinomycetota</taxon>
        <taxon>Actinomycetes</taxon>
        <taxon>Micrococcales</taxon>
        <taxon>Microbacteriaceae</taxon>
        <taxon>Agromyces</taxon>
    </lineage>
</organism>
<evidence type="ECO:0000259" key="8">
    <source>
        <dbReference type="PROSITE" id="PS50110"/>
    </source>
</evidence>
<dbReference type="Pfam" id="PF00072">
    <property type="entry name" value="Response_reg"/>
    <property type="match status" value="1"/>
</dbReference>
<keyword evidence="2" id="KW-0805">Transcription regulation</keyword>
<dbReference type="SMART" id="SM00421">
    <property type="entry name" value="HTH_LUXR"/>
    <property type="match status" value="1"/>
</dbReference>
<dbReference type="Proteomes" id="UP001239083">
    <property type="component" value="Unassembled WGS sequence"/>
</dbReference>
<dbReference type="EMBL" id="JAUSYY010000001">
    <property type="protein sequence ID" value="MDQ0893092.1"/>
    <property type="molecule type" value="Genomic_DNA"/>
</dbReference>
<dbReference type="PROSITE" id="PS50110">
    <property type="entry name" value="RESPONSE_REGULATORY"/>
    <property type="match status" value="1"/>
</dbReference>
<evidence type="ECO:0000256" key="3">
    <source>
        <dbReference type="ARBA" id="ARBA00023125"/>
    </source>
</evidence>
<reference evidence="9 10" key="1">
    <citation type="submission" date="2023-07" db="EMBL/GenBank/DDBJ databases">
        <title>Comparative genomics of wheat-associated soil bacteria to identify genetic determinants of phenazine resistance.</title>
        <authorList>
            <person name="Mouncey N."/>
        </authorList>
    </citation>
    <scope>NUCLEOTIDE SEQUENCE [LARGE SCALE GENOMIC DNA]</scope>
    <source>
        <strain evidence="9 10">V3I3</strain>
    </source>
</reference>
<dbReference type="PANTHER" id="PTHR43214:SF24">
    <property type="entry name" value="TRANSCRIPTIONAL REGULATORY PROTEIN NARL-RELATED"/>
    <property type="match status" value="1"/>
</dbReference>
<accession>A0ABU0R5T9</accession>
<protein>
    <submittedName>
        <fullName evidence="9">DNA-binding NarL/FixJ family response regulator</fullName>
    </submittedName>
</protein>
<dbReference type="InterPro" id="IPR039420">
    <property type="entry name" value="WalR-like"/>
</dbReference>
<evidence type="ECO:0000313" key="10">
    <source>
        <dbReference type="Proteomes" id="UP001239083"/>
    </source>
</evidence>
<dbReference type="PANTHER" id="PTHR43214">
    <property type="entry name" value="TWO-COMPONENT RESPONSE REGULATOR"/>
    <property type="match status" value="1"/>
</dbReference>
<dbReference type="RefSeq" id="WP_307039246.1">
    <property type="nucleotide sequence ID" value="NZ_JAUSYY010000001.1"/>
</dbReference>
<keyword evidence="10" id="KW-1185">Reference proteome</keyword>
<feature type="modified residue" description="4-aspartylphosphate" evidence="5">
    <location>
        <position position="62"/>
    </location>
</feature>
<dbReference type="InterPro" id="IPR001789">
    <property type="entry name" value="Sig_transdc_resp-reg_receiver"/>
</dbReference>
<feature type="domain" description="HTH luxR-type" evidence="7">
    <location>
        <begin position="154"/>
        <end position="219"/>
    </location>
</feature>
<comment type="caution">
    <text evidence="9">The sequence shown here is derived from an EMBL/GenBank/DDBJ whole genome shotgun (WGS) entry which is preliminary data.</text>
</comment>
<gene>
    <name evidence="9" type="ORF">QFZ26_000647</name>
</gene>
<evidence type="ECO:0000256" key="5">
    <source>
        <dbReference type="PROSITE-ProRule" id="PRU00169"/>
    </source>
</evidence>
<dbReference type="CDD" id="cd06170">
    <property type="entry name" value="LuxR_C_like"/>
    <property type="match status" value="1"/>
</dbReference>
<sequence length="242" mass="25940">MTDRTGDPRIRVAVADDQELIRSAVSAMIEAHDDLDLVLEASDGAELLESLRARRVDVVLMDIRMPRLDGIAATERLVAAHPGTRVLVLTTYDLDEYVFAAIRAGASGFLTKDASSEELAAAIRAVHVGDAVVAPRATASLIDFVARAPEPPDHDALLARFTPRERDVLMALLTGASNDVIAARLHLTGNTVKTHLKSILSKLALPDRVHVVIWGFEHGLAGPKGGRESDSSRGNEPPPSLV</sequence>
<dbReference type="PROSITE" id="PS50043">
    <property type="entry name" value="HTH_LUXR_2"/>
    <property type="match status" value="1"/>
</dbReference>
<dbReference type="PRINTS" id="PR00038">
    <property type="entry name" value="HTHLUXR"/>
</dbReference>
<keyword evidence="4" id="KW-0804">Transcription</keyword>
<evidence type="ECO:0000313" key="9">
    <source>
        <dbReference type="EMBL" id="MDQ0893092.1"/>
    </source>
</evidence>
<dbReference type="InterPro" id="IPR016032">
    <property type="entry name" value="Sig_transdc_resp-reg_C-effctor"/>
</dbReference>
<dbReference type="GO" id="GO:0003677">
    <property type="term" value="F:DNA binding"/>
    <property type="evidence" value="ECO:0007669"/>
    <property type="project" value="UniProtKB-KW"/>
</dbReference>
<dbReference type="SUPFAM" id="SSF52172">
    <property type="entry name" value="CheY-like"/>
    <property type="match status" value="1"/>
</dbReference>
<dbReference type="Gene3D" id="3.40.50.2300">
    <property type="match status" value="1"/>
</dbReference>
<evidence type="ECO:0000256" key="1">
    <source>
        <dbReference type="ARBA" id="ARBA00022553"/>
    </source>
</evidence>
<dbReference type="Pfam" id="PF00196">
    <property type="entry name" value="GerE"/>
    <property type="match status" value="1"/>
</dbReference>
<dbReference type="SUPFAM" id="SSF46894">
    <property type="entry name" value="C-terminal effector domain of the bipartite response regulators"/>
    <property type="match status" value="1"/>
</dbReference>
<dbReference type="InterPro" id="IPR000792">
    <property type="entry name" value="Tscrpt_reg_LuxR_C"/>
</dbReference>
<evidence type="ECO:0000259" key="7">
    <source>
        <dbReference type="PROSITE" id="PS50043"/>
    </source>
</evidence>
<keyword evidence="3 9" id="KW-0238">DNA-binding</keyword>